<keyword evidence="3" id="KW-1185">Reference proteome</keyword>
<sequence>MSKALVMALALMLVFEGIMPFVAPSAWREILGKLAGMSDTQARSLGFSLLMGALLIALFFA</sequence>
<dbReference type="PANTHER" id="PTHR38602">
    <property type="entry name" value="INNER MEMBRANE PROTEIN-RELATED"/>
    <property type="match status" value="1"/>
</dbReference>
<dbReference type="PANTHER" id="PTHR38602:SF1">
    <property type="entry name" value="INNER MEMBRANE PROTEIN"/>
    <property type="match status" value="1"/>
</dbReference>
<reference evidence="3" key="1">
    <citation type="submission" date="2016-10" db="EMBL/GenBank/DDBJ databases">
        <authorList>
            <person name="Varghese N."/>
            <person name="Submissions S."/>
        </authorList>
    </citation>
    <scope>NUCLEOTIDE SEQUENCE [LARGE SCALE GENOMIC DNA]</scope>
    <source>
        <strain evidence="3">DSM 6150</strain>
    </source>
</reference>
<evidence type="ECO:0000313" key="3">
    <source>
        <dbReference type="Proteomes" id="UP000242869"/>
    </source>
</evidence>
<gene>
    <name evidence="2" type="ORF">SAMN05660284_00931</name>
</gene>
<evidence type="ECO:0000256" key="1">
    <source>
        <dbReference type="SAM" id="Phobius"/>
    </source>
</evidence>
<evidence type="ECO:0008006" key="4">
    <source>
        <dbReference type="Google" id="ProtNLM"/>
    </source>
</evidence>
<dbReference type="Pfam" id="PF09838">
    <property type="entry name" value="DUF2065"/>
    <property type="match status" value="1"/>
</dbReference>
<organism evidence="2 3">
    <name type="scientific">Formivibrio citricus</name>
    <dbReference type="NCBI Taxonomy" id="83765"/>
    <lineage>
        <taxon>Bacteria</taxon>
        <taxon>Pseudomonadati</taxon>
        <taxon>Pseudomonadota</taxon>
        <taxon>Betaproteobacteria</taxon>
        <taxon>Neisseriales</taxon>
        <taxon>Chitinibacteraceae</taxon>
        <taxon>Formivibrio</taxon>
    </lineage>
</organism>
<dbReference type="STRING" id="83765.SAMN05660284_00931"/>
<accession>A0A1I4XAI2</accession>
<proteinExistence type="predicted"/>
<dbReference type="RefSeq" id="WP_091191997.1">
    <property type="nucleotide sequence ID" value="NZ_FOVE01000005.1"/>
</dbReference>
<dbReference type="EMBL" id="FOVE01000005">
    <property type="protein sequence ID" value="SFN22917.1"/>
    <property type="molecule type" value="Genomic_DNA"/>
</dbReference>
<dbReference type="InterPro" id="IPR019201">
    <property type="entry name" value="DUF2065"/>
</dbReference>
<name>A0A1I4XAI2_9NEIS</name>
<keyword evidence="1" id="KW-0472">Membrane</keyword>
<protein>
    <recommendedName>
        <fullName evidence="4">DUF2065 domain-containing protein</fullName>
    </recommendedName>
</protein>
<keyword evidence="1" id="KW-1133">Transmembrane helix</keyword>
<dbReference type="OrthoDB" id="9182237at2"/>
<dbReference type="Proteomes" id="UP000242869">
    <property type="component" value="Unassembled WGS sequence"/>
</dbReference>
<feature type="transmembrane region" description="Helical" evidence="1">
    <location>
        <begin position="44"/>
        <end position="60"/>
    </location>
</feature>
<keyword evidence="1" id="KW-0812">Transmembrane</keyword>
<evidence type="ECO:0000313" key="2">
    <source>
        <dbReference type="EMBL" id="SFN22917.1"/>
    </source>
</evidence>
<dbReference type="AlphaFoldDB" id="A0A1I4XAI2"/>